<dbReference type="AlphaFoldDB" id="A0A8J5SYH4"/>
<reference evidence="1" key="2">
    <citation type="submission" date="2021-02" db="EMBL/GenBank/DDBJ databases">
        <authorList>
            <person name="Kimball J.A."/>
            <person name="Haas M.W."/>
            <person name="Macchietto M."/>
            <person name="Kono T."/>
            <person name="Duquette J."/>
            <person name="Shao M."/>
        </authorList>
    </citation>
    <scope>NUCLEOTIDE SEQUENCE</scope>
    <source>
        <tissue evidence="1">Fresh leaf tissue</tissue>
    </source>
</reference>
<dbReference type="Proteomes" id="UP000729402">
    <property type="component" value="Unassembled WGS sequence"/>
</dbReference>
<evidence type="ECO:0000313" key="1">
    <source>
        <dbReference type="EMBL" id="KAG8069475.1"/>
    </source>
</evidence>
<name>A0A8J5SYH4_ZIZPA</name>
<dbReference type="OrthoDB" id="10267969at2759"/>
<gene>
    <name evidence="1" type="ORF">GUJ93_ZPchr0006g45034</name>
</gene>
<keyword evidence="2" id="KW-1185">Reference proteome</keyword>
<proteinExistence type="predicted"/>
<organism evidence="1 2">
    <name type="scientific">Zizania palustris</name>
    <name type="common">Northern wild rice</name>
    <dbReference type="NCBI Taxonomy" id="103762"/>
    <lineage>
        <taxon>Eukaryota</taxon>
        <taxon>Viridiplantae</taxon>
        <taxon>Streptophyta</taxon>
        <taxon>Embryophyta</taxon>
        <taxon>Tracheophyta</taxon>
        <taxon>Spermatophyta</taxon>
        <taxon>Magnoliopsida</taxon>
        <taxon>Liliopsida</taxon>
        <taxon>Poales</taxon>
        <taxon>Poaceae</taxon>
        <taxon>BOP clade</taxon>
        <taxon>Oryzoideae</taxon>
        <taxon>Oryzeae</taxon>
        <taxon>Zizaniinae</taxon>
        <taxon>Zizania</taxon>
    </lineage>
</organism>
<evidence type="ECO:0000313" key="2">
    <source>
        <dbReference type="Proteomes" id="UP000729402"/>
    </source>
</evidence>
<comment type="caution">
    <text evidence="1">The sequence shown here is derived from an EMBL/GenBank/DDBJ whole genome shotgun (WGS) entry which is preliminary data.</text>
</comment>
<sequence>MDINEEVARNLDPKFLKERRAGTGCLGGLDGEAGRWEASRRATMAAAAGGGGGEEGSLARRVWRTYLRQLQLHPLRTKMIMSGCLAGVSDSVAQKLSGYQRIEDALPLG</sequence>
<dbReference type="EMBL" id="JAAALK010000283">
    <property type="protein sequence ID" value="KAG8069475.1"/>
    <property type="molecule type" value="Genomic_DNA"/>
</dbReference>
<reference evidence="1" key="1">
    <citation type="journal article" date="2021" name="bioRxiv">
        <title>Whole Genome Assembly and Annotation of Northern Wild Rice, Zizania palustris L., Supports a Whole Genome Duplication in the Zizania Genus.</title>
        <authorList>
            <person name="Haas M."/>
            <person name="Kono T."/>
            <person name="Macchietto M."/>
            <person name="Millas R."/>
            <person name="McGilp L."/>
            <person name="Shao M."/>
            <person name="Duquette J."/>
            <person name="Hirsch C.N."/>
            <person name="Kimball J."/>
        </authorList>
    </citation>
    <scope>NUCLEOTIDE SEQUENCE</scope>
    <source>
        <tissue evidence="1">Fresh leaf tissue</tissue>
    </source>
</reference>
<accession>A0A8J5SYH4</accession>
<protein>
    <submittedName>
        <fullName evidence="1">Uncharacterized protein</fullName>
    </submittedName>
</protein>